<protein>
    <submittedName>
        <fullName evidence="1">Uncharacterized protein</fullName>
    </submittedName>
</protein>
<dbReference type="EMBL" id="CM042882">
    <property type="protein sequence ID" value="KAI4381424.1"/>
    <property type="molecule type" value="Genomic_DNA"/>
</dbReference>
<dbReference type="Proteomes" id="UP001057402">
    <property type="component" value="Chromosome 3"/>
</dbReference>
<sequence length="200" mass="22530">MHQCHLGTEEDEKDGEYVISKILFQQQQLKQGEKGEHDAAERTDVTITKADPATPKSISPDPPRNERLALSDLVANYMIGLISTHSVEMLNENAEVEVALDVEVPPEIEAALDVEVLQRLKSLLRLRQCKPIVTCNFETKLIGMKMWMTLITMFRITLNGGIVSHRTSWILSSSWWGYLCVMNSSQVSRLIEMEAGTTKT</sequence>
<name>A0ACB9RV19_9MYRT</name>
<organism evidence="1 2">
    <name type="scientific">Melastoma candidum</name>
    <dbReference type="NCBI Taxonomy" id="119954"/>
    <lineage>
        <taxon>Eukaryota</taxon>
        <taxon>Viridiplantae</taxon>
        <taxon>Streptophyta</taxon>
        <taxon>Embryophyta</taxon>
        <taxon>Tracheophyta</taxon>
        <taxon>Spermatophyta</taxon>
        <taxon>Magnoliopsida</taxon>
        <taxon>eudicotyledons</taxon>
        <taxon>Gunneridae</taxon>
        <taxon>Pentapetalae</taxon>
        <taxon>rosids</taxon>
        <taxon>malvids</taxon>
        <taxon>Myrtales</taxon>
        <taxon>Melastomataceae</taxon>
        <taxon>Melastomatoideae</taxon>
        <taxon>Melastomateae</taxon>
        <taxon>Melastoma</taxon>
    </lineage>
</organism>
<accession>A0ACB9RV19</accession>
<evidence type="ECO:0000313" key="2">
    <source>
        <dbReference type="Proteomes" id="UP001057402"/>
    </source>
</evidence>
<gene>
    <name evidence="1" type="ORF">MLD38_007495</name>
</gene>
<keyword evidence="2" id="KW-1185">Reference proteome</keyword>
<reference evidence="2" key="1">
    <citation type="journal article" date="2023" name="Front. Plant Sci.">
        <title>Chromosomal-level genome assembly of Melastoma candidum provides insights into trichome evolution.</title>
        <authorList>
            <person name="Zhong Y."/>
            <person name="Wu W."/>
            <person name="Sun C."/>
            <person name="Zou P."/>
            <person name="Liu Y."/>
            <person name="Dai S."/>
            <person name="Zhou R."/>
        </authorList>
    </citation>
    <scope>NUCLEOTIDE SEQUENCE [LARGE SCALE GENOMIC DNA]</scope>
</reference>
<proteinExistence type="predicted"/>
<comment type="caution">
    <text evidence="1">The sequence shown here is derived from an EMBL/GenBank/DDBJ whole genome shotgun (WGS) entry which is preliminary data.</text>
</comment>
<evidence type="ECO:0000313" key="1">
    <source>
        <dbReference type="EMBL" id="KAI4381424.1"/>
    </source>
</evidence>